<keyword evidence="8" id="KW-1185">Reference proteome</keyword>
<dbReference type="Proteomes" id="UP000253153">
    <property type="component" value="Unassembled WGS sequence"/>
</dbReference>
<dbReference type="GeneID" id="42000835"/>
<proteinExistence type="predicted"/>
<dbReference type="GO" id="GO:0071944">
    <property type="term" value="C:cell periphery"/>
    <property type="evidence" value="ECO:0007669"/>
    <property type="project" value="UniProtKB-ARBA"/>
</dbReference>
<evidence type="ECO:0000256" key="4">
    <source>
        <dbReference type="ARBA" id="ARBA00023136"/>
    </source>
</evidence>
<protein>
    <submittedName>
        <fullName evidence="7">Uncharacterized protein</fullName>
    </submittedName>
</protein>
<sequence>MTTQAPELTTTFTPDKSCFQYFKYTYTGTDRTCKEGGTGTPSACTYLQLGPSESDAGCFPSSLELGTTFYYSPGICPSGFEVACSSTFDNGETRATCCPSTDLCTLYIPKTVDVIVSDSVLGGEWERKTSRGLGANAIGIPIRWHSSDFESTATSDTTATMTETESSSTGASSSESESSYDGLSGGAKIGIGVGIGVGALLGIVALIWFVLRARRSKQANIEHTEPKSPQMQQQHAPWEMEQQQRPLELDTQADMRPVELPTENATHDRYKK</sequence>
<feature type="transmembrane region" description="Helical" evidence="6">
    <location>
        <begin position="189"/>
        <end position="211"/>
    </location>
</feature>
<feature type="compositionally biased region" description="Polar residues" evidence="5">
    <location>
        <begin position="227"/>
        <end position="245"/>
    </location>
</feature>
<dbReference type="EMBL" id="QKXC01000388">
    <property type="protein sequence ID" value="RBR05166.1"/>
    <property type="molecule type" value="Genomic_DNA"/>
</dbReference>
<dbReference type="OrthoDB" id="4770059at2759"/>
<reference evidence="7 8" key="1">
    <citation type="submission" date="2018-06" db="EMBL/GenBank/DDBJ databases">
        <title>Fusarium incarnatum-equiseti species complex species 28.</title>
        <authorList>
            <person name="Gardiner D.M."/>
        </authorList>
    </citation>
    <scope>NUCLEOTIDE SEQUENCE [LARGE SCALE GENOMIC DNA]</scope>
    <source>
        <strain evidence="7 8">FIESC_28</strain>
    </source>
</reference>
<evidence type="ECO:0000313" key="8">
    <source>
        <dbReference type="Proteomes" id="UP000253153"/>
    </source>
</evidence>
<evidence type="ECO:0000256" key="1">
    <source>
        <dbReference type="ARBA" id="ARBA00004167"/>
    </source>
</evidence>
<evidence type="ECO:0000256" key="5">
    <source>
        <dbReference type="SAM" id="MobiDB-lite"/>
    </source>
</evidence>
<gene>
    <name evidence="7" type="ORF">FIESC28_11415</name>
</gene>
<dbReference type="RefSeq" id="XP_031010398.1">
    <property type="nucleotide sequence ID" value="XM_031165539.1"/>
</dbReference>
<keyword evidence="2 6" id="KW-0812">Transmembrane</keyword>
<name>A0A366QM09_9HYPO</name>
<comment type="subcellular location">
    <subcellularLocation>
        <location evidence="1">Membrane</location>
        <topology evidence="1">Single-pass membrane protein</topology>
    </subcellularLocation>
</comment>
<keyword evidence="4 6" id="KW-0472">Membrane</keyword>
<evidence type="ECO:0000313" key="7">
    <source>
        <dbReference type="EMBL" id="RBR05166.1"/>
    </source>
</evidence>
<evidence type="ECO:0000256" key="3">
    <source>
        <dbReference type="ARBA" id="ARBA00022989"/>
    </source>
</evidence>
<dbReference type="AlphaFoldDB" id="A0A366QM09"/>
<evidence type="ECO:0000256" key="6">
    <source>
        <dbReference type="SAM" id="Phobius"/>
    </source>
</evidence>
<dbReference type="GO" id="GO:0016020">
    <property type="term" value="C:membrane"/>
    <property type="evidence" value="ECO:0007669"/>
    <property type="project" value="UniProtKB-SubCell"/>
</dbReference>
<evidence type="ECO:0000256" key="2">
    <source>
        <dbReference type="ARBA" id="ARBA00022692"/>
    </source>
</evidence>
<keyword evidence="3 6" id="KW-1133">Transmembrane helix</keyword>
<feature type="region of interest" description="Disordered" evidence="5">
    <location>
        <begin position="220"/>
        <end position="272"/>
    </location>
</feature>
<organism evidence="7 8">
    <name type="scientific">Fusarium coffeatum</name>
    <dbReference type="NCBI Taxonomy" id="231269"/>
    <lineage>
        <taxon>Eukaryota</taxon>
        <taxon>Fungi</taxon>
        <taxon>Dikarya</taxon>
        <taxon>Ascomycota</taxon>
        <taxon>Pezizomycotina</taxon>
        <taxon>Sordariomycetes</taxon>
        <taxon>Hypocreomycetidae</taxon>
        <taxon>Hypocreales</taxon>
        <taxon>Nectriaceae</taxon>
        <taxon>Fusarium</taxon>
        <taxon>Fusarium incarnatum-equiseti species complex</taxon>
    </lineage>
</organism>
<dbReference type="PANTHER" id="PTHR15549">
    <property type="entry name" value="PAIRED IMMUNOGLOBULIN-LIKE TYPE 2 RECEPTOR"/>
    <property type="match status" value="1"/>
</dbReference>
<comment type="caution">
    <text evidence="7">The sequence shown here is derived from an EMBL/GenBank/DDBJ whole genome shotgun (WGS) entry which is preliminary data.</text>
</comment>
<accession>A0A366QM09</accession>
<feature type="region of interest" description="Disordered" evidence="5">
    <location>
        <begin position="149"/>
        <end position="181"/>
    </location>
</feature>
<dbReference type="InterPro" id="IPR051694">
    <property type="entry name" value="Immunoregulatory_rcpt-like"/>
</dbReference>